<dbReference type="RefSeq" id="WP_103718786.1">
    <property type="nucleotide sequence ID" value="NZ_PQFZ01000007.1"/>
</dbReference>
<dbReference type="OrthoDB" id="7360864at2"/>
<dbReference type="Proteomes" id="UP000236919">
    <property type="component" value="Unassembled WGS sequence"/>
</dbReference>
<evidence type="ECO:0000256" key="3">
    <source>
        <dbReference type="ARBA" id="ARBA00022692"/>
    </source>
</evidence>
<protein>
    <submittedName>
        <fullName evidence="8">Putative flippase GtrA</fullName>
    </submittedName>
</protein>
<proteinExistence type="inferred from homology"/>
<keyword evidence="4 6" id="KW-1133">Transmembrane helix</keyword>
<keyword evidence="3 6" id="KW-0812">Transmembrane</keyword>
<dbReference type="Pfam" id="PF04138">
    <property type="entry name" value="GtrA_DPMS_TM"/>
    <property type="match status" value="1"/>
</dbReference>
<keyword evidence="9" id="KW-1185">Reference proteome</keyword>
<comment type="similarity">
    <text evidence="2">Belongs to the GtrA family.</text>
</comment>
<dbReference type="InterPro" id="IPR007267">
    <property type="entry name" value="GtrA_DPMS_TM"/>
</dbReference>
<evidence type="ECO:0000313" key="9">
    <source>
        <dbReference type="Proteomes" id="UP000236919"/>
    </source>
</evidence>
<evidence type="ECO:0000259" key="7">
    <source>
        <dbReference type="Pfam" id="PF04138"/>
    </source>
</evidence>
<name>A0A2S4M9I4_9HYPH</name>
<evidence type="ECO:0000256" key="2">
    <source>
        <dbReference type="ARBA" id="ARBA00009399"/>
    </source>
</evidence>
<comment type="subcellular location">
    <subcellularLocation>
        <location evidence="1">Membrane</location>
        <topology evidence="1">Multi-pass membrane protein</topology>
    </subcellularLocation>
</comment>
<evidence type="ECO:0000256" key="6">
    <source>
        <dbReference type="SAM" id="Phobius"/>
    </source>
</evidence>
<evidence type="ECO:0000256" key="5">
    <source>
        <dbReference type="ARBA" id="ARBA00023136"/>
    </source>
</evidence>
<feature type="transmembrane region" description="Helical" evidence="6">
    <location>
        <begin position="77"/>
        <end position="99"/>
    </location>
</feature>
<dbReference type="EMBL" id="PQFZ01000007">
    <property type="protein sequence ID" value="POR51398.1"/>
    <property type="molecule type" value="Genomic_DNA"/>
</dbReference>
<dbReference type="PANTHER" id="PTHR38459">
    <property type="entry name" value="PROPHAGE BACTOPRENOL-LINKED GLUCOSE TRANSLOCASE HOMOLOG"/>
    <property type="match status" value="1"/>
</dbReference>
<evidence type="ECO:0000313" key="8">
    <source>
        <dbReference type="EMBL" id="POR51398.1"/>
    </source>
</evidence>
<keyword evidence="5 6" id="KW-0472">Membrane</keyword>
<feature type="domain" description="GtrA/DPMS transmembrane" evidence="7">
    <location>
        <begin position="11"/>
        <end position="130"/>
    </location>
</feature>
<dbReference type="GO" id="GO:0000271">
    <property type="term" value="P:polysaccharide biosynthetic process"/>
    <property type="evidence" value="ECO:0007669"/>
    <property type="project" value="InterPro"/>
</dbReference>
<organism evidence="8 9">
    <name type="scientific">Bosea psychrotolerans</name>
    <dbReference type="NCBI Taxonomy" id="1871628"/>
    <lineage>
        <taxon>Bacteria</taxon>
        <taxon>Pseudomonadati</taxon>
        <taxon>Pseudomonadota</taxon>
        <taxon>Alphaproteobacteria</taxon>
        <taxon>Hyphomicrobiales</taxon>
        <taxon>Boseaceae</taxon>
        <taxon>Bosea</taxon>
    </lineage>
</organism>
<reference evidence="8 9" key="1">
    <citation type="submission" date="2018-01" db="EMBL/GenBank/DDBJ databases">
        <title>Genomic Encyclopedia of Type Strains, Phase III (KMG-III): the genomes of soil and plant-associated and newly described type strains.</title>
        <authorList>
            <person name="Whitman W."/>
        </authorList>
    </citation>
    <scope>NUCLEOTIDE SEQUENCE [LARGE SCALE GENOMIC DNA]</scope>
    <source>
        <strain evidence="8 9">1131</strain>
    </source>
</reference>
<sequence length="136" mass="14292">MPPKRLGRFPRFLGVGALGFLVDGGVFAAAIEGLMLGPIAARILSFLAAASFTWALNRRFTFSDRASSRPAAELGRYTLSSLAAGAVNLMAYTAIVLTLGSVGAVPYIALAAGVGAGLMFNFALYDRVVFRSDAER</sequence>
<feature type="transmembrane region" description="Helical" evidence="6">
    <location>
        <begin position="105"/>
        <end position="125"/>
    </location>
</feature>
<evidence type="ECO:0000256" key="1">
    <source>
        <dbReference type="ARBA" id="ARBA00004141"/>
    </source>
</evidence>
<dbReference type="InterPro" id="IPR051401">
    <property type="entry name" value="GtrA_CellWall_Glycosyl"/>
</dbReference>
<comment type="caution">
    <text evidence="8">The sequence shown here is derived from an EMBL/GenBank/DDBJ whole genome shotgun (WGS) entry which is preliminary data.</text>
</comment>
<feature type="transmembrane region" description="Helical" evidence="6">
    <location>
        <begin position="38"/>
        <end position="56"/>
    </location>
</feature>
<evidence type="ECO:0000256" key="4">
    <source>
        <dbReference type="ARBA" id="ARBA00022989"/>
    </source>
</evidence>
<dbReference type="AlphaFoldDB" id="A0A2S4M9I4"/>
<dbReference type="GO" id="GO:0005886">
    <property type="term" value="C:plasma membrane"/>
    <property type="evidence" value="ECO:0007669"/>
    <property type="project" value="TreeGrafter"/>
</dbReference>
<dbReference type="PANTHER" id="PTHR38459:SF1">
    <property type="entry name" value="PROPHAGE BACTOPRENOL-LINKED GLUCOSE TRANSLOCASE HOMOLOG"/>
    <property type="match status" value="1"/>
</dbReference>
<accession>A0A2S4M9I4</accession>
<gene>
    <name evidence="8" type="ORF">CYD53_107181</name>
</gene>